<dbReference type="GO" id="GO:0022857">
    <property type="term" value="F:transmembrane transporter activity"/>
    <property type="evidence" value="ECO:0007669"/>
    <property type="project" value="InterPro"/>
</dbReference>
<evidence type="ECO:0000256" key="5">
    <source>
        <dbReference type="ARBA" id="ARBA00023136"/>
    </source>
</evidence>
<keyword evidence="5 7" id="KW-0472">Membrane</keyword>
<sequence>MSRVCSDVWTLLHRPGFRRLFAVRIAGQLGDGVLQVALVSFVFFSPERQTTAPAAAAAFAVILLPYSLVGPFAGVLLDRWQRRQVLLYVNLLRAGLTLVVAWQVMSDNVGLLFVATVLLMLSLNRFILAGLGASVPRVVPRRELVMANSIAPTAGAVAVMTGVGVGYVTQRWLLGSEAENSAESPIVMVGAAVYLLAGLLALRLGRRSLGPEPGAVQIAVGHAVRQVASGMVSGARHVVARRPAFLGLAVMASSRFFYGLTLVMAILLARNHFHHPDDVDAGLGTLAMLLGLSGAGFALAAVITPAATRRMSKQTWAVTLLAAAGMITLAPGVLLTVPALAVVATVLGVAAQGVKIVVDTVIHENVDDEFRGRVFSFYDVAFNATFVAAAGVAALFMPASGHSYIALGVIAAGFGLTAAGYRFADSGWAGARSPAPVQTADGMQRAGLDDDTSARP</sequence>
<feature type="transmembrane region" description="Helical" evidence="7">
    <location>
        <begin position="56"/>
        <end position="78"/>
    </location>
</feature>
<evidence type="ECO:0000256" key="6">
    <source>
        <dbReference type="SAM" id="MobiDB-lite"/>
    </source>
</evidence>
<evidence type="ECO:0000256" key="3">
    <source>
        <dbReference type="ARBA" id="ARBA00022692"/>
    </source>
</evidence>
<evidence type="ECO:0000256" key="1">
    <source>
        <dbReference type="ARBA" id="ARBA00004651"/>
    </source>
</evidence>
<dbReference type="EMBL" id="WLZY01000005">
    <property type="protein sequence ID" value="NDL58561.1"/>
    <property type="molecule type" value="Genomic_DNA"/>
</dbReference>
<dbReference type="AlphaFoldDB" id="A0A7K3M5G6"/>
<keyword evidence="2" id="KW-1003">Cell membrane</keyword>
<dbReference type="Gene3D" id="1.20.1250.20">
    <property type="entry name" value="MFS general substrate transporter like domains"/>
    <property type="match status" value="1"/>
</dbReference>
<evidence type="ECO:0000256" key="4">
    <source>
        <dbReference type="ARBA" id="ARBA00022989"/>
    </source>
</evidence>
<feature type="transmembrane region" description="Helical" evidence="7">
    <location>
        <begin position="85"/>
        <end position="105"/>
    </location>
</feature>
<dbReference type="InterPro" id="IPR036259">
    <property type="entry name" value="MFS_trans_sf"/>
</dbReference>
<organism evidence="8 9">
    <name type="scientific">Phytoactinopolyspora mesophila</name>
    <dbReference type="NCBI Taxonomy" id="2650750"/>
    <lineage>
        <taxon>Bacteria</taxon>
        <taxon>Bacillati</taxon>
        <taxon>Actinomycetota</taxon>
        <taxon>Actinomycetes</taxon>
        <taxon>Jiangellales</taxon>
        <taxon>Jiangellaceae</taxon>
        <taxon>Phytoactinopolyspora</taxon>
    </lineage>
</organism>
<feature type="region of interest" description="Disordered" evidence="6">
    <location>
        <begin position="433"/>
        <end position="456"/>
    </location>
</feature>
<evidence type="ECO:0000313" key="9">
    <source>
        <dbReference type="Proteomes" id="UP000460435"/>
    </source>
</evidence>
<dbReference type="InterPro" id="IPR011701">
    <property type="entry name" value="MFS"/>
</dbReference>
<dbReference type="SUPFAM" id="SSF103473">
    <property type="entry name" value="MFS general substrate transporter"/>
    <property type="match status" value="1"/>
</dbReference>
<dbReference type="Pfam" id="PF07690">
    <property type="entry name" value="MFS_1"/>
    <property type="match status" value="1"/>
</dbReference>
<comment type="subcellular location">
    <subcellularLocation>
        <location evidence="1">Cell membrane</location>
        <topology evidence="1">Multi-pass membrane protein</topology>
    </subcellularLocation>
</comment>
<keyword evidence="3 7" id="KW-0812">Transmembrane</keyword>
<dbReference type="PANTHER" id="PTHR23513">
    <property type="entry name" value="INTEGRAL MEMBRANE EFFLUX PROTEIN-RELATED"/>
    <property type="match status" value="1"/>
</dbReference>
<feature type="transmembrane region" description="Helical" evidence="7">
    <location>
        <begin position="315"/>
        <end position="334"/>
    </location>
</feature>
<feature type="transmembrane region" description="Helical" evidence="7">
    <location>
        <begin position="403"/>
        <end position="424"/>
    </location>
</feature>
<feature type="transmembrane region" description="Helical" evidence="7">
    <location>
        <begin position="340"/>
        <end position="362"/>
    </location>
</feature>
<feature type="transmembrane region" description="Helical" evidence="7">
    <location>
        <begin position="111"/>
        <end position="133"/>
    </location>
</feature>
<feature type="transmembrane region" description="Helical" evidence="7">
    <location>
        <begin position="281"/>
        <end position="303"/>
    </location>
</feature>
<gene>
    <name evidence="8" type="ORF">F7O44_15945</name>
</gene>
<feature type="transmembrane region" description="Helical" evidence="7">
    <location>
        <begin position="374"/>
        <end position="397"/>
    </location>
</feature>
<feature type="transmembrane region" description="Helical" evidence="7">
    <location>
        <begin position="185"/>
        <end position="202"/>
    </location>
</feature>
<protein>
    <submittedName>
        <fullName evidence="8">MFS transporter</fullName>
    </submittedName>
</protein>
<feature type="transmembrane region" description="Helical" evidence="7">
    <location>
        <begin position="245"/>
        <end position="269"/>
    </location>
</feature>
<evidence type="ECO:0000313" key="8">
    <source>
        <dbReference type="EMBL" id="NDL58561.1"/>
    </source>
</evidence>
<keyword evidence="9" id="KW-1185">Reference proteome</keyword>
<accession>A0A7K3M5G6</accession>
<dbReference type="GO" id="GO:0005886">
    <property type="term" value="C:plasma membrane"/>
    <property type="evidence" value="ECO:0007669"/>
    <property type="project" value="UniProtKB-SubCell"/>
</dbReference>
<name>A0A7K3M5G6_9ACTN</name>
<evidence type="ECO:0000256" key="7">
    <source>
        <dbReference type="SAM" id="Phobius"/>
    </source>
</evidence>
<dbReference type="Proteomes" id="UP000460435">
    <property type="component" value="Unassembled WGS sequence"/>
</dbReference>
<reference evidence="8 9" key="1">
    <citation type="submission" date="2019-11" db="EMBL/GenBank/DDBJ databases">
        <authorList>
            <person name="Li X.-J."/>
            <person name="Feng X.-M."/>
        </authorList>
    </citation>
    <scope>NUCLEOTIDE SEQUENCE [LARGE SCALE GENOMIC DNA]</scope>
    <source>
        <strain evidence="8 9">XMNu-373</strain>
    </source>
</reference>
<comment type="caution">
    <text evidence="8">The sequence shown here is derived from an EMBL/GenBank/DDBJ whole genome shotgun (WGS) entry which is preliminary data.</text>
</comment>
<keyword evidence="4 7" id="KW-1133">Transmembrane helix</keyword>
<proteinExistence type="predicted"/>
<dbReference type="PANTHER" id="PTHR23513:SF17">
    <property type="entry name" value="MEMBRANE PROTEIN"/>
    <property type="match status" value="1"/>
</dbReference>
<dbReference type="RefSeq" id="WP_162451255.1">
    <property type="nucleotide sequence ID" value="NZ_WLZY01000005.1"/>
</dbReference>
<feature type="transmembrane region" description="Helical" evidence="7">
    <location>
        <begin position="145"/>
        <end position="165"/>
    </location>
</feature>
<evidence type="ECO:0000256" key="2">
    <source>
        <dbReference type="ARBA" id="ARBA00022475"/>
    </source>
</evidence>
<feature type="transmembrane region" description="Helical" evidence="7">
    <location>
        <begin position="21"/>
        <end position="44"/>
    </location>
</feature>
<dbReference type="CDD" id="cd06173">
    <property type="entry name" value="MFS_MefA_like"/>
    <property type="match status" value="1"/>
</dbReference>